<name>A0A2X2BX47_PROMI</name>
<dbReference type="GO" id="GO:0071555">
    <property type="term" value="P:cell wall organization"/>
    <property type="evidence" value="ECO:0007669"/>
    <property type="project" value="UniProtKB-KW"/>
</dbReference>
<evidence type="ECO:0000256" key="4">
    <source>
        <dbReference type="ARBA" id="ARBA00022679"/>
    </source>
</evidence>
<evidence type="ECO:0000256" key="5">
    <source>
        <dbReference type="ARBA" id="ARBA00022960"/>
    </source>
</evidence>
<keyword evidence="4" id="KW-0808">Transferase</keyword>
<evidence type="ECO:0000256" key="10">
    <source>
        <dbReference type="ARBA" id="ARBA00049902"/>
    </source>
</evidence>
<comment type="catalytic activity">
    <reaction evidence="10">
        <text>[GlcNAc-(1-&gt;4)-Mur2Ac(oyl-L-Ala-gamma-D-Glu-L-Lys-D-Ala-D-Ala)](n)-di-trans,octa-cis-undecaprenyl diphosphate + beta-D-GlcNAc-(1-&gt;4)-Mur2Ac(oyl-L-Ala-gamma-D-Glu-L-Lys-D-Ala-D-Ala)-di-trans,octa-cis-undecaprenyl diphosphate = [GlcNAc-(1-&gt;4)-Mur2Ac(oyl-L-Ala-gamma-D-Glu-L-Lys-D-Ala-D-Ala)](n+1)-di-trans,octa-cis-undecaprenyl diphosphate + di-trans,octa-cis-undecaprenyl diphosphate + H(+)</text>
        <dbReference type="Rhea" id="RHEA:23708"/>
        <dbReference type="Rhea" id="RHEA-COMP:9602"/>
        <dbReference type="Rhea" id="RHEA-COMP:9603"/>
        <dbReference type="ChEBI" id="CHEBI:15378"/>
        <dbReference type="ChEBI" id="CHEBI:58405"/>
        <dbReference type="ChEBI" id="CHEBI:60033"/>
        <dbReference type="ChEBI" id="CHEBI:78435"/>
        <dbReference type="EC" id="2.4.99.28"/>
    </reaction>
</comment>
<dbReference type="GO" id="GO:0008955">
    <property type="term" value="F:peptidoglycan glycosyltransferase activity"/>
    <property type="evidence" value="ECO:0007669"/>
    <property type="project" value="UniProtKB-EC"/>
</dbReference>
<dbReference type="PANTHER" id="PTHR32282">
    <property type="entry name" value="BINDING PROTEIN TRANSPEPTIDASE, PUTATIVE-RELATED"/>
    <property type="match status" value="1"/>
</dbReference>
<dbReference type="Pfam" id="PF00905">
    <property type="entry name" value="Transpeptidase"/>
    <property type="match status" value="1"/>
</dbReference>
<evidence type="ECO:0000256" key="2">
    <source>
        <dbReference type="ARBA" id="ARBA00022475"/>
    </source>
</evidence>
<keyword evidence="8" id="KW-0961">Cell wall biogenesis/degradation</keyword>
<keyword evidence="7" id="KW-0472">Membrane</keyword>
<dbReference type="Gene3D" id="3.40.710.10">
    <property type="entry name" value="DD-peptidase/beta-lactamase superfamily"/>
    <property type="match status" value="1"/>
</dbReference>
<evidence type="ECO:0000256" key="1">
    <source>
        <dbReference type="ARBA" id="ARBA00004370"/>
    </source>
</evidence>
<dbReference type="EMBL" id="UAUE01000025">
    <property type="protein sequence ID" value="SPY99391.1"/>
    <property type="molecule type" value="Genomic_DNA"/>
</dbReference>
<keyword evidence="2" id="KW-1003">Cell membrane</keyword>
<dbReference type="SUPFAM" id="SSF56601">
    <property type="entry name" value="beta-lactamase/transpeptidase-like"/>
    <property type="match status" value="1"/>
</dbReference>
<evidence type="ECO:0000256" key="9">
    <source>
        <dbReference type="ARBA" id="ARBA00034000"/>
    </source>
</evidence>
<protein>
    <submittedName>
        <fullName evidence="12">Penicillin-binding protein 1b</fullName>
    </submittedName>
</protein>
<comment type="subcellular location">
    <subcellularLocation>
        <location evidence="1">Membrane</location>
    </subcellularLocation>
</comment>
<evidence type="ECO:0000256" key="3">
    <source>
        <dbReference type="ARBA" id="ARBA00022676"/>
    </source>
</evidence>
<evidence type="ECO:0000256" key="8">
    <source>
        <dbReference type="ARBA" id="ARBA00023316"/>
    </source>
</evidence>
<dbReference type="Proteomes" id="UP000251485">
    <property type="component" value="Unassembled WGS sequence"/>
</dbReference>
<dbReference type="GO" id="GO:0008360">
    <property type="term" value="P:regulation of cell shape"/>
    <property type="evidence" value="ECO:0007669"/>
    <property type="project" value="UniProtKB-KW"/>
</dbReference>
<dbReference type="GO" id="GO:0030288">
    <property type="term" value="C:outer membrane-bounded periplasmic space"/>
    <property type="evidence" value="ECO:0007669"/>
    <property type="project" value="TreeGrafter"/>
</dbReference>
<feature type="domain" description="Penicillin-binding protein transpeptidase" evidence="11">
    <location>
        <begin position="2"/>
        <end position="109"/>
    </location>
</feature>
<dbReference type="PANTHER" id="PTHR32282:SF11">
    <property type="entry name" value="PENICILLIN-BINDING PROTEIN 1B"/>
    <property type="match status" value="1"/>
</dbReference>
<sequence length="202" mass="21838">MEVAQTFQTIGSLGNRAKLSALRSVINQDGTVLYQSYPQAETTVSPQAAYMTLFGMQQVVNSGTAARALKPKFGQYNLAGKTGTTNDLRDSWFAGIDGKEVTIAWMGRDNNGPTNLTGSTGALILYRHYLENQTPLTLNPPVPEDIAQMSINAEGNFVCYGGGVRTLPVWTADPDSLCTPLPQESDGDDSAAPKWLRDLFSE</sequence>
<dbReference type="InterPro" id="IPR050396">
    <property type="entry name" value="Glycosyltr_51/Transpeptidase"/>
</dbReference>
<reference evidence="12 13" key="1">
    <citation type="submission" date="2018-06" db="EMBL/GenBank/DDBJ databases">
        <authorList>
            <consortium name="Pathogen Informatics"/>
            <person name="Doyle S."/>
        </authorList>
    </citation>
    <scope>NUCLEOTIDE SEQUENCE [LARGE SCALE GENOMIC DNA]</scope>
    <source>
        <strain evidence="12 13">NCTC10975</strain>
    </source>
</reference>
<keyword evidence="6" id="KW-0573">Peptidoglycan synthesis</keyword>
<comment type="catalytic activity">
    <reaction evidence="9">
        <text>Preferential cleavage: (Ac)2-L-Lys-D-Ala-|-D-Ala. Also transpeptidation of peptidyl-alanyl moieties that are N-acyl substituents of D-alanine.</text>
        <dbReference type="EC" id="3.4.16.4"/>
    </reaction>
</comment>
<dbReference type="GO" id="GO:0009252">
    <property type="term" value="P:peptidoglycan biosynthetic process"/>
    <property type="evidence" value="ECO:0007669"/>
    <property type="project" value="UniProtKB-KW"/>
</dbReference>
<keyword evidence="5" id="KW-0133">Cell shape</keyword>
<dbReference type="InterPro" id="IPR001460">
    <property type="entry name" value="PCN-bd_Tpept"/>
</dbReference>
<gene>
    <name evidence="12" type="primary">mrcB_3</name>
    <name evidence="12" type="ORF">NCTC10975_03311</name>
</gene>
<proteinExistence type="predicted"/>
<accession>A0A2X2BX47</accession>
<keyword evidence="3" id="KW-0328">Glycosyltransferase</keyword>
<dbReference type="GO" id="GO:0009002">
    <property type="term" value="F:serine-type D-Ala-D-Ala carboxypeptidase activity"/>
    <property type="evidence" value="ECO:0007669"/>
    <property type="project" value="UniProtKB-EC"/>
</dbReference>
<dbReference type="GO" id="GO:0016020">
    <property type="term" value="C:membrane"/>
    <property type="evidence" value="ECO:0007669"/>
    <property type="project" value="UniProtKB-SubCell"/>
</dbReference>
<dbReference type="AlphaFoldDB" id="A0A2X2BX47"/>
<evidence type="ECO:0000256" key="7">
    <source>
        <dbReference type="ARBA" id="ARBA00023136"/>
    </source>
</evidence>
<evidence type="ECO:0000259" key="11">
    <source>
        <dbReference type="Pfam" id="PF00905"/>
    </source>
</evidence>
<organism evidence="12 13">
    <name type="scientific">Proteus mirabilis</name>
    <dbReference type="NCBI Taxonomy" id="584"/>
    <lineage>
        <taxon>Bacteria</taxon>
        <taxon>Pseudomonadati</taxon>
        <taxon>Pseudomonadota</taxon>
        <taxon>Gammaproteobacteria</taxon>
        <taxon>Enterobacterales</taxon>
        <taxon>Morganellaceae</taxon>
        <taxon>Proteus</taxon>
    </lineage>
</organism>
<dbReference type="GO" id="GO:0008658">
    <property type="term" value="F:penicillin binding"/>
    <property type="evidence" value="ECO:0007669"/>
    <property type="project" value="InterPro"/>
</dbReference>
<evidence type="ECO:0000256" key="6">
    <source>
        <dbReference type="ARBA" id="ARBA00022984"/>
    </source>
</evidence>
<evidence type="ECO:0000313" key="12">
    <source>
        <dbReference type="EMBL" id="SPY99391.1"/>
    </source>
</evidence>
<evidence type="ECO:0000313" key="13">
    <source>
        <dbReference type="Proteomes" id="UP000251485"/>
    </source>
</evidence>
<dbReference type="InterPro" id="IPR012338">
    <property type="entry name" value="Beta-lactam/transpept-like"/>
</dbReference>